<feature type="compositionally biased region" description="Gly residues" evidence="1">
    <location>
        <begin position="490"/>
        <end position="505"/>
    </location>
</feature>
<proteinExistence type="predicted"/>
<evidence type="ECO:0000256" key="1">
    <source>
        <dbReference type="SAM" id="MobiDB-lite"/>
    </source>
</evidence>
<dbReference type="Gene3D" id="1.20.5.2050">
    <property type="match status" value="1"/>
</dbReference>
<feature type="compositionally biased region" description="Polar residues" evidence="1">
    <location>
        <begin position="250"/>
        <end position="263"/>
    </location>
</feature>
<comment type="caution">
    <text evidence="3">The sequence shown here is derived from an EMBL/GenBank/DDBJ whole genome shotgun (WGS) entry which is preliminary data.</text>
</comment>
<evidence type="ECO:0000313" key="4">
    <source>
        <dbReference type="Proteomes" id="UP000224006"/>
    </source>
</evidence>
<dbReference type="KEGG" id="bbes:BESB_052260"/>
<feature type="region of interest" description="Disordered" evidence="1">
    <location>
        <begin position="520"/>
        <end position="549"/>
    </location>
</feature>
<reference evidence="3 4" key="1">
    <citation type="submission" date="2017-09" db="EMBL/GenBank/DDBJ databases">
        <title>Genome sequencing of Besnoitia besnoiti strain Bb-Ger1.</title>
        <authorList>
            <person name="Schares G."/>
            <person name="Venepally P."/>
            <person name="Lorenzi H.A."/>
        </authorList>
    </citation>
    <scope>NUCLEOTIDE SEQUENCE [LARGE SCALE GENOMIC DNA]</scope>
    <source>
        <strain evidence="3 4">Bb-Ger1</strain>
    </source>
</reference>
<dbReference type="EMBL" id="NWUJ01000004">
    <property type="protein sequence ID" value="PFH35575.1"/>
    <property type="molecule type" value="Genomic_DNA"/>
</dbReference>
<feature type="region of interest" description="Disordered" evidence="1">
    <location>
        <begin position="470"/>
        <end position="507"/>
    </location>
</feature>
<feature type="compositionally biased region" description="Low complexity" evidence="1">
    <location>
        <begin position="629"/>
        <end position="644"/>
    </location>
</feature>
<feature type="region of interest" description="Disordered" evidence="1">
    <location>
        <begin position="215"/>
        <end position="410"/>
    </location>
</feature>
<dbReference type="RefSeq" id="XP_029219584.1">
    <property type="nucleotide sequence ID" value="XM_029363661.1"/>
</dbReference>
<dbReference type="Pfam" id="PF14733">
    <property type="entry name" value="ACDC"/>
    <property type="match status" value="1"/>
</dbReference>
<dbReference type="InterPro" id="IPR028078">
    <property type="entry name" value="ACDC"/>
</dbReference>
<evidence type="ECO:0000313" key="3">
    <source>
        <dbReference type="EMBL" id="PFH35575.1"/>
    </source>
</evidence>
<dbReference type="GeneID" id="40310155"/>
<feature type="compositionally biased region" description="Gly residues" evidence="1">
    <location>
        <begin position="16"/>
        <end position="27"/>
    </location>
</feature>
<accession>A0A2A9MC71</accession>
<feature type="compositionally biased region" description="Low complexity" evidence="1">
    <location>
        <begin position="479"/>
        <end position="489"/>
    </location>
</feature>
<organism evidence="3 4">
    <name type="scientific">Besnoitia besnoiti</name>
    <name type="common">Apicomplexan protozoan</name>
    <dbReference type="NCBI Taxonomy" id="94643"/>
    <lineage>
        <taxon>Eukaryota</taxon>
        <taxon>Sar</taxon>
        <taxon>Alveolata</taxon>
        <taxon>Apicomplexa</taxon>
        <taxon>Conoidasida</taxon>
        <taxon>Coccidia</taxon>
        <taxon>Eucoccidiorida</taxon>
        <taxon>Eimeriorina</taxon>
        <taxon>Sarcocystidae</taxon>
        <taxon>Besnoitia</taxon>
    </lineage>
</organism>
<keyword evidence="4" id="KW-1185">Reference proteome</keyword>
<protein>
    <submittedName>
        <fullName evidence="3">AP2 domain transcription factor AP2VIII-7</fullName>
    </submittedName>
</protein>
<feature type="region of interest" description="Disordered" evidence="1">
    <location>
        <begin position="1"/>
        <end position="111"/>
    </location>
</feature>
<feature type="domain" description="AP2-coincident C-terminal" evidence="2">
    <location>
        <begin position="793"/>
        <end position="897"/>
    </location>
</feature>
<dbReference type="OrthoDB" id="332375at2759"/>
<sequence>MARATAAPQDVRVTAHGGGGGRAGGVPGSDLCESFPPVTSSKNATPGDGTCGSEAFLGSCLPDDWDGESHAKMISGDDGGGLEEDALKMEADTEGSSSRSSQKHENTTDELSFDVNPAAYSSEFVKAAEGAFPAVAGGASPFVPPSLDAERAAGDSRFSLSVQGSGASDPAAAVAVSAVGTLCDEPRDLLLSGAAMTSETARPDSTCTYSDVAAFPAAPQHSPPGGTGPGRLRASSGGSAKRLSAASGGRTDSPSSNSPSFTKTGAAGSGSQNTSSPSTSKLDANGSLLDADPNPSASAAYPAGCCRSPTGSAADGVRSRCAASPSRGNEEAIHGNSLCLASKRANSTGSAGPPSPVSGAHEKTSPGDANTPPSAPAKRGSSLASAANGVMGGAAAGRRDPRASPFPGVKFCSSRNAWIARWSENGQEKWKTFPVRDSTFEEARRCALEFRQGKDRKKYERLWQQLSADAEGAGGGGAPHKSPGPASAAAGGGASSPSSGGGGADGVACNLHGRLDGYRSPAVSFSPEGGSVRGTGGGGGGGTPSGVHTQDIFAKLSPQYTGGSASGADDTLENIRAAAAGLLFNDLQQHRWLEEALMGADTDGALQLSAPAKGALDAALRERMESRWSATANNGGRSAGANGRLVDPQSKKRPCGAAGLSSFSDFSGLLAGALEEAASAKKRTKLLRRDLLDGLVLNGLDADLDRQNVPPRVAGLFDGVTEEASADYLAADQTLNSLLGLGSLLQNGFPVASKREKRTTDAMGLDRWSHASRASFLGDSGATEDACRNLLNAKALGMYKDALVLILDDLLSHAISLMGGGGESGSLSGNGLAWRAKQKGAERSMRRVVEALRRRVADASVFRILSPFIKLFETCILEKKVPSQFDTRSQILYLNALSAMYEMAMPVGTASLGA</sequence>
<dbReference type="Proteomes" id="UP000224006">
    <property type="component" value="Chromosome IV"/>
</dbReference>
<feature type="region of interest" description="Disordered" evidence="1">
    <location>
        <begin position="627"/>
        <end position="653"/>
    </location>
</feature>
<name>A0A2A9MC71_BESBE</name>
<evidence type="ECO:0000259" key="2">
    <source>
        <dbReference type="Pfam" id="PF14733"/>
    </source>
</evidence>
<feature type="compositionally biased region" description="Low complexity" evidence="1">
    <location>
        <begin position="269"/>
        <end position="280"/>
    </location>
</feature>
<gene>
    <name evidence="3" type="ORF">BESB_052260</name>
</gene>
<dbReference type="VEuPathDB" id="ToxoDB:BESB_052260"/>
<dbReference type="AlphaFoldDB" id="A0A2A9MC71"/>
<feature type="compositionally biased region" description="Gly residues" evidence="1">
    <location>
        <begin position="531"/>
        <end position="544"/>
    </location>
</feature>